<reference evidence="11 12" key="1">
    <citation type="submission" date="2021-04" db="EMBL/GenBank/DDBJ databases">
        <title>Nocardia tengchongensis.</title>
        <authorList>
            <person name="Zhuang k."/>
            <person name="Ran Y."/>
            <person name="Li W."/>
        </authorList>
    </citation>
    <scope>NUCLEOTIDE SEQUENCE [LARGE SCALE GENOMIC DNA]</scope>
    <source>
        <strain evidence="11 12">CFH S0057</strain>
    </source>
</reference>
<protein>
    <submittedName>
        <fullName evidence="11">IS607 family element transposase accessory protein TnpB</fullName>
    </submittedName>
</protein>
<feature type="domain" description="Transposase putative helix-turn-helix" evidence="10">
    <location>
        <begin position="20"/>
        <end position="52"/>
    </location>
</feature>
<feature type="domain" description="Cas12f1-like TNB" evidence="9">
    <location>
        <begin position="346"/>
        <end position="411"/>
    </location>
</feature>
<dbReference type="InterPro" id="IPR010095">
    <property type="entry name" value="Cas12f1-like_TNB"/>
</dbReference>
<feature type="compositionally biased region" description="Polar residues" evidence="7">
    <location>
        <begin position="446"/>
        <end position="456"/>
    </location>
</feature>
<comment type="similarity">
    <text evidence="1">In the C-terminal section; belongs to the transposase 35 family.</text>
</comment>
<dbReference type="Proteomes" id="UP000683310">
    <property type="component" value="Chromosome"/>
</dbReference>
<dbReference type="Pfam" id="PF01385">
    <property type="entry name" value="OrfB_IS605"/>
    <property type="match status" value="1"/>
</dbReference>
<evidence type="ECO:0000313" key="12">
    <source>
        <dbReference type="Proteomes" id="UP000683310"/>
    </source>
</evidence>
<dbReference type="NCBIfam" id="NF038280">
    <property type="entry name" value="IS607_TnpB"/>
    <property type="match status" value="1"/>
</dbReference>
<name>A0ABX8CFY8_9NOCA</name>
<sequence length="469" mass="51842">MSEFGTVALPPDPSTEMKVQAYRFALDPTPDQQESLRSHCGAARFAYNWGRQRVFANWNQRIAEASYDIPNDDLTPWIDVSSSGLRKAWNAEKGNVAPWWAENSKEAYSSGLTRLADAFANYGASKRGLRAGARMGVPRRRKKYSHQSFTVTTGSYGLGAGSRRLKIPRIGVIRTAESTRKLARRLRNGTAKLGAMTLSYRTGRWFASFTVRVRRDDPTPARPKAVVGVDVGVKSLAVLSTGEVLRNPKHYQKVQQKRRRLARARSRRNGPDRKRGIEPSKRWMKANAAANHLEYRVTAMSRDSVHKLTTRLATKYGTVVVEHLNVAGMLRNRSLSKAIWSTRLAELRRQLEYKACWYSTVLVKADRYFPSSKTCSACKAVKAKLSLNERVFRCDHCGLVLDRDVNAARNLAALASSASCVGTVKKPAGNRVGPGSPGSGIATGRPETTVTGQPCLSNLAGHGTRRGPL</sequence>
<dbReference type="InterPro" id="IPR053470">
    <property type="entry name" value="RNA-guided_DNA_endonuclease"/>
</dbReference>
<feature type="compositionally biased region" description="Basic residues" evidence="7">
    <location>
        <begin position="252"/>
        <end position="268"/>
    </location>
</feature>
<evidence type="ECO:0000256" key="7">
    <source>
        <dbReference type="SAM" id="MobiDB-lite"/>
    </source>
</evidence>
<keyword evidence="2" id="KW-0815">Transposition</keyword>
<evidence type="ECO:0000256" key="4">
    <source>
        <dbReference type="ARBA" id="ARBA00022833"/>
    </source>
</evidence>
<keyword evidence="12" id="KW-1185">Reference proteome</keyword>
<keyword evidence="3" id="KW-0479">Metal-binding</keyword>
<evidence type="ECO:0000259" key="10">
    <source>
        <dbReference type="Pfam" id="PF12323"/>
    </source>
</evidence>
<dbReference type="Pfam" id="PF12323">
    <property type="entry name" value="HTH_OrfB_IS605"/>
    <property type="match status" value="1"/>
</dbReference>
<evidence type="ECO:0000256" key="2">
    <source>
        <dbReference type="ARBA" id="ARBA00022578"/>
    </source>
</evidence>
<gene>
    <name evidence="11" type="primary">tnpB</name>
    <name evidence="11" type="ORF">KHQ06_20490</name>
</gene>
<dbReference type="InterPro" id="IPR021027">
    <property type="entry name" value="Transposase_put_HTH"/>
</dbReference>
<dbReference type="NCBIfam" id="NF040570">
    <property type="entry name" value="guided_TnpB"/>
    <property type="match status" value="1"/>
</dbReference>
<dbReference type="EMBL" id="CP074371">
    <property type="protein sequence ID" value="QVI18888.1"/>
    <property type="molecule type" value="Genomic_DNA"/>
</dbReference>
<feature type="compositionally biased region" description="Basic and acidic residues" evidence="7">
    <location>
        <begin position="269"/>
        <end position="278"/>
    </location>
</feature>
<evidence type="ECO:0000259" key="9">
    <source>
        <dbReference type="Pfam" id="PF07282"/>
    </source>
</evidence>
<feature type="region of interest" description="Disordered" evidence="7">
    <location>
        <begin position="252"/>
        <end position="278"/>
    </location>
</feature>
<feature type="region of interest" description="Disordered" evidence="7">
    <location>
        <begin position="429"/>
        <end position="469"/>
    </location>
</feature>
<evidence type="ECO:0000256" key="1">
    <source>
        <dbReference type="ARBA" id="ARBA00008761"/>
    </source>
</evidence>
<evidence type="ECO:0000259" key="8">
    <source>
        <dbReference type="Pfam" id="PF01385"/>
    </source>
</evidence>
<proteinExistence type="inferred from homology"/>
<dbReference type="Pfam" id="PF07282">
    <property type="entry name" value="Cas12f1-like_TNB"/>
    <property type="match status" value="1"/>
</dbReference>
<feature type="domain" description="Probable transposase IS891/IS1136/IS1341" evidence="8">
    <location>
        <begin position="211"/>
        <end position="332"/>
    </location>
</feature>
<dbReference type="InterPro" id="IPR001959">
    <property type="entry name" value="Transposase"/>
</dbReference>
<organism evidence="11 12">
    <name type="scientific">Nocardia tengchongensis</name>
    <dbReference type="NCBI Taxonomy" id="2055889"/>
    <lineage>
        <taxon>Bacteria</taxon>
        <taxon>Bacillati</taxon>
        <taxon>Actinomycetota</taxon>
        <taxon>Actinomycetes</taxon>
        <taxon>Mycobacteriales</taxon>
        <taxon>Nocardiaceae</taxon>
        <taxon>Nocardia</taxon>
    </lineage>
</organism>
<evidence type="ECO:0000256" key="5">
    <source>
        <dbReference type="ARBA" id="ARBA00023125"/>
    </source>
</evidence>
<accession>A0ABX8CFY8</accession>
<dbReference type="RefSeq" id="WP_213554925.1">
    <property type="nucleotide sequence ID" value="NZ_JBHZDI010000008.1"/>
</dbReference>
<evidence type="ECO:0000313" key="11">
    <source>
        <dbReference type="EMBL" id="QVI18888.1"/>
    </source>
</evidence>
<keyword evidence="5" id="KW-0238">DNA-binding</keyword>
<evidence type="ECO:0000256" key="6">
    <source>
        <dbReference type="ARBA" id="ARBA00023172"/>
    </source>
</evidence>
<evidence type="ECO:0000256" key="3">
    <source>
        <dbReference type="ARBA" id="ARBA00022723"/>
    </source>
</evidence>
<keyword evidence="6" id="KW-0233">DNA recombination</keyword>
<keyword evidence="4" id="KW-0862">Zinc</keyword>